<feature type="transmembrane region" description="Helical" evidence="7">
    <location>
        <begin position="316"/>
        <end position="337"/>
    </location>
</feature>
<evidence type="ECO:0000256" key="5">
    <source>
        <dbReference type="ARBA" id="ARBA00022989"/>
    </source>
</evidence>
<dbReference type="EMBL" id="FOPY01000005">
    <property type="protein sequence ID" value="SFH54600.1"/>
    <property type="molecule type" value="Genomic_DNA"/>
</dbReference>
<dbReference type="Pfam" id="PF02417">
    <property type="entry name" value="Chromate_transp"/>
    <property type="match status" value="2"/>
</dbReference>
<dbReference type="Proteomes" id="UP000199040">
    <property type="component" value="Unassembled WGS sequence"/>
</dbReference>
<keyword evidence="5 7" id="KW-1133">Transmembrane helix</keyword>
<dbReference type="InterPro" id="IPR003370">
    <property type="entry name" value="Chromate_transpt"/>
</dbReference>
<evidence type="ECO:0000256" key="7">
    <source>
        <dbReference type="SAM" id="Phobius"/>
    </source>
</evidence>
<dbReference type="PANTHER" id="PTHR33567:SF3">
    <property type="entry name" value="CHROMATE ION TRANSPORTER (EUROFUNG)"/>
    <property type="match status" value="1"/>
</dbReference>
<dbReference type="RefSeq" id="WP_218155379.1">
    <property type="nucleotide sequence ID" value="NZ_FOPY01000005.1"/>
</dbReference>
<keyword evidence="6 7" id="KW-0472">Membrane</keyword>
<feature type="transmembrane region" description="Helical" evidence="7">
    <location>
        <begin position="110"/>
        <end position="131"/>
    </location>
</feature>
<evidence type="ECO:0000256" key="2">
    <source>
        <dbReference type="ARBA" id="ARBA00005262"/>
    </source>
</evidence>
<dbReference type="NCBIfam" id="TIGR00937">
    <property type="entry name" value="2A51"/>
    <property type="match status" value="1"/>
</dbReference>
<feature type="transmembrane region" description="Helical" evidence="7">
    <location>
        <begin position="191"/>
        <end position="208"/>
    </location>
</feature>
<evidence type="ECO:0000256" key="1">
    <source>
        <dbReference type="ARBA" id="ARBA00004651"/>
    </source>
</evidence>
<sequence length="387" mass="40740">MSIALIFSEFFKLGCMSFGGPAAHMGYFHRRFVDETRWIEARDYAELMALCQFLPGPASSQMGMAIGYRRAGVAGSLVAFLGFTLPSAVLMLVAGLWLAQAELNGALDAALHGLKLLAVAVVADAVSKLYASGCPDRSRQGMALLTAVAIWLWPGMATQLAAIALAAVIGASRPITPLPRQGASQPLSRLGALYLLLFAGLLLLLPWLNADGELAVFDAFYRAGALVFGGGHVVLPLLDAQPLIRDGMSEDTFLAGYSLAQAVPGPMFSFAAYLGSALEGSLLSGLVALIAIFLPGWLLLMAILPVWERLRQTPRLAGALAWVVAATVGLLLAALYAPVFVSAVTGPATMAVVVFLWALLHLARLPLWAVVLIAPLTGLVLSEFGVA</sequence>
<feature type="transmembrane region" description="Helical" evidence="7">
    <location>
        <begin position="71"/>
        <end position="98"/>
    </location>
</feature>
<dbReference type="InterPro" id="IPR014047">
    <property type="entry name" value="Chr_Tranpt_l_chain"/>
</dbReference>
<protein>
    <submittedName>
        <fullName evidence="8">Chromate transporter</fullName>
    </submittedName>
</protein>
<evidence type="ECO:0000313" key="9">
    <source>
        <dbReference type="Proteomes" id="UP000199040"/>
    </source>
</evidence>
<dbReference type="STRING" id="442341.SAMN04487959_105205"/>
<feature type="transmembrane region" description="Helical" evidence="7">
    <location>
        <begin position="143"/>
        <end position="171"/>
    </location>
</feature>
<comment type="similarity">
    <text evidence="2">Belongs to the chromate ion transporter (CHR) (TC 2.A.51) family.</text>
</comment>
<evidence type="ECO:0000313" key="8">
    <source>
        <dbReference type="EMBL" id="SFH54600.1"/>
    </source>
</evidence>
<keyword evidence="9" id="KW-1185">Reference proteome</keyword>
<keyword evidence="3" id="KW-1003">Cell membrane</keyword>
<accession>A0A1I3AXC2</accession>
<organism evidence="8 9">
    <name type="scientific">Modicisalibacter xianhensis</name>
    <dbReference type="NCBI Taxonomy" id="442341"/>
    <lineage>
        <taxon>Bacteria</taxon>
        <taxon>Pseudomonadati</taxon>
        <taxon>Pseudomonadota</taxon>
        <taxon>Gammaproteobacteria</taxon>
        <taxon>Oceanospirillales</taxon>
        <taxon>Halomonadaceae</taxon>
        <taxon>Modicisalibacter</taxon>
    </lineage>
</organism>
<dbReference type="GO" id="GO:0005886">
    <property type="term" value="C:plasma membrane"/>
    <property type="evidence" value="ECO:0007669"/>
    <property type="project" value="UniProtKB-SubCell"/>
</dbReference>
<proteinExistence type="inferred from homology"/>
<evidence type="ECO:0000256" key="6">
    <source>
        <dbReference type="ARBA" id="ARBA00023136"/>
    </source>
</evidence>
<gene>
    <name evidence="8" type="ORF">SAMN04487959_105205</name>
</gene>
<dbReference type="PIRSF" id="PIRSF004810">
    <property type="entry name" value="ChrA"/>
    <property type="match status" value="1"/>
</dbReference>
<dbReference type="PANTHER" id="PTHR33567">
    <property type="entry name" value="CHROMATE ION TRANSPORTER (EUROFUNG)"/>
    <property type="match status" value="1"/>
</dbReference>
<dbReference type="GO" id="GO:0015109">
    <property type="term" value="F:chromate transmembrane transporter activity"/>
    <property type="evidence" value="ECO:0007669"/>
    <property type="project" value="InterPro"/>
</dbReference>
<evidence type="ECO:0000256" key="3">
    <source>
        <dbReference type="ARBA" id="ARBA00022475"/>
    </source>
</evidence>
<evidence type="ECO:0000256" key="4">
    <source>
        <dbReference type="ARBA" id="ARBA00022692"/>
    </source>
</evidence>
<feature type="transmembrane region" description="Helical" evidence="7">
    <location>
        <begin position="282"/>
        <end position="304"/>
    </location>
</feature>
<name>A0A1I3AXC2_9GAMM</name>
<reference evidence="8 9" key="1">
    <citation type="submission" date="2016-10" db="EMBL/GenBank/DDBJ databases">
        <authorList>
            <person name="de Groot N.N."/>
        </authorList>
    </citation>
    <scope>NUCLEOTIDE SEQUENCE [LARGE SCALE GENOMIC DNA]</scope>
    <source>
        <strain evidence="8 9">CGMCC 1.6848</strain>
    </source>
</reference>
<feature type="transmembrane region" description="Helical" evidence="7">
    <location>
        <begin position="220"/>
        <end position="238"/>
    </location>
</feature>
<dbReference type="AlphaFoldDB" id="A0A1I3AXC2"/>
<comment type="subcellular location">
    <subcellularLocation>
        <location evidence="1">Cell membrane</location>
        <topology evidence="1">Multi-pass membrane protein</topology>
    </subcellularLocation>
</comment>
<keyword evidence="4 7" id="KW-0812">Transmembrane</keyword>